<evidence type="ECO:0000259" key="7">
    <source>
        <dbReference type="Pfam" id="PF26577"/>
    </source>
</evidence>
<dbReference type="PANTHER" id="PTHR13070">
    <property type="entry name" value="TRNA-SPLICING ENDONUCLEASE SUBUNIT SEN34-RELATED"/>
    <property type="match status" value="1"/>
</dbReference>
<feature type="domain" description="TSEN34 N-terminal" evidence="7">
    <location>
        <begin position="3"/>
        <end position="69"/>
    </location>
</feature>
<dbReference type="InterPro" id="IPR006676">
    <property type="entry name" value="tRNA_splic"/>
</dbReference>
<dbReference type="InterPro" id="IPR011856">
    <property type="entry name" value="tRNA_endonuc-like_dom_sf"/>
</dbReference>
<comment type="catalytic activity">
    <reaction evidence="5">
        <text>pretRNA = a 3'-half-tRNA molecule with a 5'-OH end + a 5'-half-tRNA molecule with a 2',3'-cyclic phosphate end + an intron with a 2',3'-cyclic phosphate and a 5'-hydroxyl terminus.</text>
        <dbReference type="EC" id="4.6.1.16"/>
    </reaction>
</comment>
<keyword evidence="9" id="KW-1185">Reference proteome</keyword>
<evidence type="ECO:0000256" key="4">
    <source>
        <dbReference type="ARBA" id="ARBA00023239"/>
    </source>
</evidence>
<evidence type="ECO:0000259" key="6">
    <source>
        <dbReference type="Pfam" id="PF01974"/>
    </source>
</evidence>
<sequence length="208" mass="23752">MLTLHLVNDQVVVQDVAQIKRLRELGICGLLIGTLAKYPQQNTYLLIPLLLSQYESMWLYRNTPCQLVTYPVDSRQKLLESSKSSTSDGEFIVIPELAQTEYIMKDLPALWNYNDIRYKVYSQLKENGWYLMSGFRFGGLFVAYPGDPLRFHSHLVVLPPTPEIELISLIRGGRLASGVKKVWILVDANEDNTKEDTCMFSIEWAGFG</sequence>
<protein>
    <recommendedName>
        <fullName evidence="2">tRNA-intron lyase</fullName>
        <ecNumber evidence="2">4.6.1.16</ecNumber>
    </recommendedName>
</protein>
<dbReference type="GeneID" id="66114608"/>
<dbReference type="EMBL" id="JAHMUF010000014">
    <property type="protein sequence ID" value="KAG7193117.1"/>
    <property type="molecule type" value="Genomic_DNA"/>
</dbReference>
<evidence type="ECO:0000256" key="1">
    <source>
        <dbReference type="ARBA" id="ARBA00008078"/>
    </source>
</evidence>
<dbReference type="InterPro" id="IPR059049">
    <property type="entry name" value="TSEN34_N"/>
</dbReference>
<feature type="domain" description="tRNA intron endonuclease catalytic" evidence="6">
    <location>
        <begin position="115"/>
        <end position="187"/>
    </location>
</feature>
<comment type="similarity">
    <text evidence="1">Belongs to the tRNA-intron endonuclease family.</text>
</comment>
<evidence type="ECO:0000256" key="3">
    <source>
        <dbReference type="ARBA" id="ARBA00022694"/>
    </source>
</evidence>
<reference evidence="8" key="1">
    <citation type="submission" date="2021-03" db="EMBL/GenBank/DDBJ databases">
        <authorList>
            <person name="Palmer J.M."/>
        </authorList>
    </citation>
    <scope>NUCLEOTIDE SEQUENCE</scope>
    <source>
        <strain evidence="8">ARV_011</strain>
    </source>
</reference>
<keyword evidence="8" id="KW-0255">Endonuclease</keyword>
<evidence type="ECO:0000256" key="2">
    <source>
        <dbReference type="ARBA" id="ARBA00012573"/>
    </source>
</evidence>
<dbReference type="InterPro" id="IPR036167">
    <property type="entry name" value="tRNA_intron_Endo_cat-like_sf"/>
</dbReference>
<dbReference type="EC" id="4.6.1.16" evidence="2"/>
<keyword evidence="4" id="KW-0456">Lyase</keyword>
<dbReference type="NCBIfam" id="TIGR00324">
    <property type="entry name" value="endA"/>
    <property type="match status" value="1"/>
</dbReference>
<dbReference type="GO" id="GO:0003676">
    <property type="term" value="F:nucleic acid binding"/>
    <property type="evidence" value="ECO:0007669"/>
    <property type="project" value="InterPro"/>
</dbReference>
<keyword evidence="3" id="KW-0819">tRNA processing</keyword>
<dbReference type="OrthoDB" id="48041at2759"/>
<dbReference type="GO" id="GO:0000379">
    <property type="term" value="P:tRNA-type intron splice site recognition and cleavage"/>
    <property type="evidence" value="ECO:0007669"/>
    <property type="project" value="TreeGrafter"/>
</dbReference>
<keyword evidence="8" id="KW-0540">Nuclease</keyword>
<comment type="caution">
    <text evidence="8">The sequence shown here is derived from an EMBL/GenBank/DDBJ whole genome shotgun (WGS) entry which is preliminary data.</text>
</comment>
<dbReference type="CDD" id="cd22363">
    <property type="entry name" value="tRNA-intron_lyase_C"/>
    <property type="match status" value="1"/>
</dbReference>
<evidence type="ECO:0000256" key="5">
    <source>
        <dbReference type="ARBA" id="ARBA00034031"/>
    </source>
</evidence>
<dbReference type="Proteomes" id="UP000790833">
    <property type="component" value="Unassembled WGS sequence"/>
</dbReference>
<name>A0A9P7V945_9ASCO</name>
<dbReference type="Pfam" id="PF01974">
    <property type="entry name" value="tRNA_int_endo"/>
    <property type="match status" value="1"/>
</dbReference>
<dbReference type="RefSeq" id="XP_043048666.1">
    <property type="nucleotide sequence ID" value="XM_043192034.1"/>
</dbReference>
<dbReference type="Gene3D" id="3.40.1350.10">
    <property type="match status" value="1"/>
</dbReference>
<dbReference type="SUPFAM" id="SSF53032">
    <property type="entry name" value="tRNA-intron endonuclease catalytic domain-like"/>
    <property type="match status" value="1"/>
</dbReference>
<dbReference type="InterPro" id="IPR006677">
    <property type="entry name" value="tRNA_intron_Endonuc_cat-like"/>
</dbReference>
<organism evidence="8 9">
    <name type="scientific">Scheffersomyces spartinae</name>
    <dbReference type="NCBI Taxonomy" id="45513"/>
    <lineage>
        <taxon>Eukaryota</taxon>
        <taxon>Fungi</taxon>
        <taxon>Dikarya</taxon>
        <taxon>Ascomycota</taxon>
        <taxon>Saccharomycotina</taxon>
        <taxon>Pichiomycetes</taxon>
        <taxon>Debaryomycetaceae</taxon>
        <taxon>Scheffersomyces</taxon>
    </lineage>
</organism>
<dbReference type="GO" id="GO:0005634">
    <property type="term" value="C:nucleus"/>
    <property type="evidence" value="ECO:0007669"/>
    <property type="project" value="UniProtKB-ARBA"/>
</dbReference>
<evidence type="ECO:0000313" key="8">
    <source>
        <dbReference type="EMBL" id="KAG7193117.1"/>
    </source>
</evidence>
<gene>
    <name evidence="8" type="primary">SEN34</name>
    <name evidence="8" type="ORF">KQ657_001234</name>
</gene>
<dbReference type="PANTHER" id="PTHR13070:SF0">
    <property type="entry name" value="TRNA-SPLICING ENDONUCLEASE SUBUNIT SEN34"/>
    <property type="match status" value="1"/>
</dbReference>
<evidence type="ECO:0000313" key="9">
    <source>
        <dbReference type="Proteomes" id="UP000790833"/>
    </source>
</evidence>
<dbReference type="AlphaFoldDB" id="A0A9P7V945"/>
<accession>A0A9P7V945</accession>
<keyword evidence="8" id="KW-0378">Hydrolase</keyword>
<dbReference type="GO" id="GO:0000213">
    <property type="term" value="F:tRNA-intron lyase activity"/>
    <property type="evidence" value="ECO:0007669"/>
    <property type="project" value="UniProtKB-EC"/>
</dbReference>
<dbReference type="Pfam" id="PF26577">
    <property type="entry name" value="TSEN34_N"/>
    <property type="match status" value="1"/>
</dbReference>
<proteinExistence type="inferred from homology"/>